<protein>
    <submittedName>
        <fullName evidence="1">Uncharacterized protein</fullName>
    </submittedName>
</protein>
<dbReference type="AlphaFoldDB" id="A0A9Q8SS11"/>
<evidence type="ECO:0000313" key="1">
    <source>
        <dbReference type="EMBL" id="UQC82441.1"/>
    </source>
</evidence>
<gene>
    <name evidence="1" type="ORF">CLUP02_07929</name>
</gene>
<dbReference type="RefSeq" id="XP_049144064.1">
    <property type="nucleotide sequence ID" value="XM_049286921.1"/>
</dbReference>
<dbReference type="Proteomes" id="UP000830671">
    <property type="component" value="Chromosome 4"/>
</dbReference>
<sequence>MNGEAFYGYDTLGHIEKFHDQHIGYGTKICGVLFSLDIYNHFSLMHNFAKAPKLSSHAKAHKAIQLKPIAQQSDVATLTRSAGRSLESSQGPHDEKRMDVIVADERNTTFVVIY</sequence>
<proteinExistence type="predicted"/>
<name>A0A9Q8SS11_9PEZI</name>
<reference evidence="1" key="1">
    <citation type="journal article" date="2021" name="Mol. Plant Microbe Interact.">
        <title>Complete Genome Sequence of the Plant-Pathogenic Fungus Colletotrichum lupini.</title>
        <authorList>
            <person name="Baroncelli R."/>
            <person name="Pensec F."/>
            <person name="Da Lio D."/>
            <person name="Boufleur T."/>
            <person name="Vicente I."/>
            <person name="Sarrocco S."/>
            <person name="Picot A."/>
            <person name="Baraldi E."/>
            <person name="Sukno S."/>
            <person name="Thon M."/>
            <person name="Le Floch G."/>
        </authorList>
    </citation>
    <scope>NUCLEOTIDE SEQUENCE</scope>
    <source>
        <strain evidence="1">IMI 504893</strain>
    </source>
</reference>
<dbReference type="GeneID" id="73341931"/>
<organism evidence="1 2">
    <name type="scientific">Colletotrichum lupini</name>
    <dbReference type="NCBI Taxonomy" id="145971"/>
    <lineage>
        <taxon>Eukaryota</taxon>
        <taxon>Fungi</taxon>
        <taxon>Dikarya</taxon>
        <taxon>Ascomycota</taxon>
        <taxon>Pezizomycotina</taxon>
        <taxon>Sordariomycetes</taxon>
        <taxon>Hypocreomycetidae</taxon>
        <taxon>Glomerellales</taxon>
        <taxon>Glomerellaceae</taxon>
        <taxon>Colletotrichum</taxon>
        <taxon>Colletotrichum acutatum species complex</taxon>
    </lineage>
</organism>
<evidence type="ECO:0000313" key="2">
    <source>
        <dbReference type="Proteomes" id="UP000830671"/>
    </source>
</evidence>
<dbReference type="KEGG" id="clup:CLUP02_07929"/>
<dbReference type="EMBL" id="CP019476">
    <property type="protein sequence ID" value="UQC82441.1"/>
    <property type="molecule type" value="Genomic_DNA"/>
</dbReference>
<accession>A0A9Q8SS11</accession>
<keyword evidence="2" id="KW-1185">Reference proteome</keyword>